<organism evidence="3 4">
    <name type="scientific">Isoptericola dokdonensis DS-3</name>
    <dbReference type="NCBI Taxonomy" id="1300344"/>
    <lineage>
        <taxon>Bacteria</taxon>
        <taxon>Bacillati</taxon>
        <taxon>Actinomycetota</taxon>
        <taxon>Actinomycetes</taxon>
        <taxon>Micrococcales</taxon>
        <taxon>Promicromonosporaceae</taxon>
        <taxon>Isoptericola</taxon>
    </lineage>
</organism>
<dbReference type="Pfam" id="PF19516">
    <property type="entry name" value="DUF6049"/>
    <property type="match status" value="1"/>
</dbReference>
<dbReference type="Proteomes" id="UP000076794">
    <property type="component" value="Chromosome"/>
</dbReference>
<feature type="transmembrane region" description="Helical" evidence="2">
    <location>
        <begin position="641"/>
        <end position="662"/>
    </location>
</feature>
<evidence type="ECO:0000256" key="1">
    <source>
        <dbReference type="SAM" id="MobiDB-lite"/>
    </source>
</evidence>
<keyword evidence="2" id="KW-0812">Transmembrane</keyword>
<keyword evidence="2" id="KW-0472">Membrane</keyword>
<accession>A0A161IJ86</accession>
<proteinExistence type="predicted"/>
<dbReference type="EMBL" id="CP014209">
    <property type="protein sequence ID" value="ANC32054.1"/>
    <property type="molecule type" value="Genomic_DNA"/>
</dbReference>
<keyword evidence="4" id="KW-1185">Reference proteome</keyword>
<keyword evidence="2" id="KW-1133">Transmembrane helix</keyword>
<dbReference type="AlphaFoldDB" id="A0A161IJ86"/>
<reference evidence="3 4" key="1">
    <citation type="submission" date="2016-01" db="EMBL/GenBank/DDBJ databases">
        <title>Complete genome sequence of a soil Actinobacterium, Isoptericola dokdonensis DS-3.</title>
        <authorList>
            <person name="Kwon S.-K."/>
            <person name="Kim J.F."/>
        </authorList>
    </citation>
    <scope>NUCLEOTIDE SEQUENCE [LARGE SCALE GENOMIC DNA]</scope>
    <source>
        <strain evidence="3 4">DS-3</strain>
    </source>
</reference>
<name>A0A161IJ86_9MICO</name>
<evidence type="ECO:0000313" key="4">
    <source>
        <dbReference type="Proteomes" id="UP000076794"/>
    </source>
</evidence>
<evidence type="ECO:0000313" key="3">
    <source>
        <dbReference type="EMBL" id="ANC32054.1"/>
    </source>
</evidence>
<dbReference type="InterPro" id="IPR046112">
    <property type="entry name" value="DUF6049"/>
</dbReference>
<dbReference type="OrthoDB" id="3267347at2"/>
<dbReference type="RefSeq" id="WP_068203237.1">
    <property type="nucleotide sequence ID" value="NZ_CP014209.1"/>
</dbReference>
<evidence type="ECO:0000256" key="2">
    <source>
        <dbReference type="SAM" id="Phobius"/>
    </source>
</evidence>
<protein>
    <submittedName>
        <fullName evidence="3">Uncharacterized protein</fullName>
    </submittedName>
</protein>
<feature type="region of interest" description="Disordered" evidence="1">
    <location>
        <begin position="665"/>
        <end position="701"/>
    </location>
</feature>
<sequence length="701" mass="70955">MNPSLPAGHLPRVLAVVPALLLLLALLVGVPVGPASADADDVTVELVAVAPTVVGPDATQRVTARVTNPGTDPVTGLRAELGVGWRVVSTRADVAAWADGGRGVATGQLDLPLDDLDPGESTEVTFELDVATLQLGADAEWGPREMSVRVTDGSGTVAVLHSFLLYDPDGGTPRAGRTAPDAIGLAVVAPLTGPALDPAAPAEYVDAVADATGAGGTYARLLDAATTGSAALSLAVDPAVVAAAATSTDDTANGWAGRLQRAGGADVAVLPPYDTDLAALAHADVTATDVAATTSLDLVADDWAAPGRWTTSVAWPVGAPDRPTLATAAAAGAQHVVVESGARPTAEGAASAVGTAPAGGRDVPVVVADETLGALVAGTGTGASTTELVQHLLADTAVLAGEQRSPAGDRDVVAAMPRGWAPDVPTFDTVLTTLAAQDWVDVSPFTQVLDAVPGTEYRVERSTVSEAELDPASVADLVTTRTGLASFATVAADPAALTGTADRDLTAPMSIAYRTDPDARATAVGLATAQADQLQDGIDVADRADVTLISDAGNLPVRIRNELPVDATVSVRLTPDDPRLVVETNPTIVVPAGTSRDAEIRVRAIGSGDVTLDVEVLAPSGVAVTDPTELTVKVRAGWETVGTAVLAGGVGLLFVAGIWRTVRRGRSDRRTTGEQVTEAAVPTGPQHTLPTDDDLPEDRAP</sequence>
<feature type="compositionally biased region" description="Acidic residues" evidence="1">
    <location>
        <begin position="691"/>
        <end position="701"/>
    </location>
</feature>
<gene>
    <name evidence="3" type="ORF">I598_2520</name>
</gene>
<dbReference type="KEGG" id="ido:I598_2520"/>
<dbReference type="PATRIC" id="fig|1300344.3.peg.2529"/>
<dbReference type="STRING" id="1300344.I598_2520"/>